<keyword evidence="5" id="KW-1185">Reference proteome</keyword>
<dbReference type="EMBL" id="CP033614">
    <property type="protein sequence ID" value="AYV56025.1"/>
    <property type="molecule type" value="Genomic_DNA"/>
</dbReference>
<evidence type="ECO:0000313" key="5">
    <source>
        <dbReference type="Proteomes" id="UP000231919"/>
    </source>
</evidence>
<dbReference type="AlphaFoldDB" id="A0AAD0UQY2"/>
<proteinExistence type="predicted"/>
<dbReference type="EMBL" id="NPDP01000003">
    <property type="protein sequence ID" value="PJZ31430.1"/>
    <property type="molecule type" value="Genomic_DNA"/>
</dbReference>
<evidence type="ECO:0000259" key="2">
    <source>
        <dbReference type="Pfam" id="PF01593"/>
    </source>
</evidence>
<protein>
    <submittedName>
        <fullName evidence="4">Amino oxidase</fullName>
    </submittedName>
    <submittedName>
        <fullName evidence="3">NAD(P)/FAD-dependent oxidoreductase</fullName>
    </submittedName>
</protein>
<dbReference type="RefSeq" id="WP_100754806.1">
    <property type="nucleotide sequence ID" value="NZ_CP033614.1"/>
</dbReference>
<keyword evidence="1" id="KW-0812">Transmembrane</keyword>
<evidence type="ECO:0000256" key="1">
    <source>
        <dbReference type="SAM" id="Phobius"/>
    </source>
</evidence>
<dbReference type="PANTHER" id="PTHR42923:SF39">
    <property type="entry name" value="AMINO OXIDASE"/>
    <property type="match status" value="1"/>
</dbReference>
<accession>A0AAD0UQY2</accession>
<gene>
    <name evidence="4" type="ORF">CH378_02785</name>
    <name evidence="3" type="ORF">EFP84_11220</name>
</gene>
<organism evidence="3 6">
    <name type="scientific">Leptospira kmetyi</name>
    <dbReference type="NCBI Taxonomy" id="408139"/>
    <lineage>
        <taxon>Bacteria</taxon>
        <taxon>Pseudomonadati</taxon>
        <taxon>Spirochaetota</taxon>
        <taxon>Spirochaetia</taxon>
        <taxon>Leptospirales</taxon>
        <taxon>Leptospiraceae</taxon>
        <taxon>Leptospira</taxon>
    </lineage>
</organism>
<feature type="transmembrane region" description="Helical" evidence="1">
    <location>
        <begin position="12"/>
        <end position="31"/>
    </location>
</feature>
<dbReference type="PANTHER" id="PTHR42923">
    <property type="entry name" value="PROTOPORPHYRINOGEN OXIDASE"/>
    <property type="match status" value="1"/>
</dbReference>
<feature type="domain" description="Amine oxidase" evidence="2">
    <location>
        <begin position="81"/>
        <end position="541"/>
    </location>
</feature>
<dbReference type="Gene3D" id="3.50.50.60">
    <property type="entry name" value="FAD/NAD(P)-binding domain"/>
    <property type="match status" value="1"/>
</dbReference>
<dbReference type="InterPro" id="IPR050464">
    <property type="entry name" value="Zeta_carotene_desat/Oxidored"/>
</dbReference>
<dbReference type="Proteomes" id="UP000276407">
    <property type="component" value="Chromosome 1"/>
</dbReference>
<evidence type="ECO:0000313" key="3">
    <source>
        <dbReference type="EMBL" id="AYV56025.1"/>
    </source>
</evidence>
<evidence type="ECO:0000313" key="6">
    <source>
        <dbReference type="Proteomes" id="UP000276407"/>
    </source>
</evidence>
<dbReference type="SUPFAM" id="SSF51905">
    <property type="entry name" value="FAD/NAD(P)-binding domain"/>
    <property type="match status" value="1"/>
</dbReference>
<name>A0AAD0UQY2_9LEPT</name>
<keyword evidence="1" id="KW-0472">Membrane</keyword>
<sequence length="546" mass="62061">MNENQESISRRSFLAIMGLCFSALAGGIWFLKFRQKISGKILGPNHELGHRIRKNLESDPSANVQLPVSEKVNTLILGAGVSGLSAGYYLHKSGFEEFEIIELENDSGGNSRSGKNSIGSYPLGAHYLPQPGEEAILVRKFLEENRIIVGKDRNGKPIYDEKYLCFDPEERIFYQGRWNEGLYPTGTPGSPSANEEENFKKLIRSWRSKIGRDGRKAFSIPIDLSSKDSEILKLDKITFFEYIKEQGFQTKELFWFLDYSVRDDFGGSMDTISAWIGLHYFCSRPVDENGEDLTLLTWPEGNGFLIEKLRAPIRSKIRTETLVEKVKRSDSKHARFEVKIYDAKLKEQKIILCDSIVYALPSFTRKYVLDEKSEIINGLVYSPWITAILSVDKVPAGKGMPPCWDNVIYQSPSLGYIVSTHQDLRAGREESVLTYYRAFGEKDTVNVRKRMMRTSWSDWKESILSDLKKAHPDIEKRVQSLDVMTYAHAMIRPVPNLIWGGQREKLSLSLPNLHFAHSDLSGISIFEEALVRGHNAANKILGEQKI</sequence>
<dbReference type="Proteomes" id="UP000231919">
    <property type="component" value="Unassembled WGS sequence"/>
</dbReference>
<reference evidence="4 5" key="1">
    <citation type="submission" date="2017-07" db="EMBL/GenBank/DDBJ databases">
        <title>Leptospira spp. isolated from tropical soils.</title>
        <authorList>
            <person name="Thibeaux R."/>
            <person name="Iraola G."/>
            <person name="Ferres I."/>
            <person name="Bierque E."/>
            <person name="Girault D."/>
            <person name="Soupe-Gilbert M.-E."/>
            <person name="Picardeau M."/>
            <person name="Goarant C."/>
        </authorList>
    </citation>
    <scope>NUCLEOTIDE SEQUENCE [LARGE SCALE GENOMIC DNA]</scope>
    <source>
        <strain evidence="4 5">JW2-C-B1</strain>
    </source>
</reference>
<dbReference type="KEGG" id="lkm:EFP84_11220"/>
<dbReference type="Pfam" id="PF01593">
    <property type="entry name" value="Amino_oxidase"/>
    <property type="match status" value="1"/>
</dbReference>
<evidence type="ECO:0000313" key="4">
    <source>
        <dbReference type="EMBL" id="PJZ31430.1"/>
    </source>
</evidence>
<dbReference type="InterPro" id="IPR002937">
    <property type="entry name" value="Amino_oxidase"/>
</dbReference>
<keyword evidence="1" id="KW-1133">Transmembrane helix</keyword>
<dbReference type="InterPro" id="IPR036188">
    <property type="entry name" value="FAD/NAD-bd_sf"/>
</dbReference>
<dbReference type="GO" id="GO:0016491">
    <property type="term" value="F:oxidoreductase activity"/>
    <property type="evidence" value="ECO:0007669"/>
    <property type="project" value="InterPro"/>
</dbReference>
<reference evidence="3 6" key="2">
    <citation type="submission" date="2018-11" db="EMBL/GenBank/DDBJ databases">
        <title>Complete genome sequence of Leptospira kmetyi isolate LS 001/16 from soil sample associated with a leptospirosis patient in Kelantan.</title>
        <authorList>
            <person name="Muhammad Yusoff F."/>
            <person name="Muhammad Yusoff S."/>
            <person name="Ahmad M.N."/>
            <person name="Yusof N.Y."/>
            <person name="Aziah I."/>
        </authorList>
    </citation>
    <scope>NUCLEOTIDE SEQUENCE [LARGE SCALE GENOMIC DNA]</scope>
    <source>
        <strain evidence="3 6">LS 001/16</strain>
    </source>
</reference>